<organism evidence="8 9">
    <name type="scientific">Zophobihabitans entericus</name>
    <dbReference type="NCBI Taxonomy" id="1635327"/>
    <lineage>
        <taxon>Bacteria</taxon>
        <taxon>Pseudomonadati</taxon>
        <taxon>Pseudomonadota</taxon>
        <taxon>Gammaproteobacteria</taxon>
        <taxon>Orbales</taxon>
        <taxon>Orbaceae</taxon>
        <taxon>Zophobihabitans</taxon>
    </lineage>
</organism>
<dbReference type="InterPro" id="IPR013762">
    <property type="entry name" value="Integrase-like_cat_sf"/>
</dbReference>
<dbReference type="InterPro" id="IPR050808">
    <property type="entry name" value="Phage_Integrase"/>
</dbReference>
<dbReference type="Pfam" id="PF00589">
    <property type="entry name" value="Phage_integrase"/>
    <property type="match status" value="1"/>
</dbReference>
<dbReference type="InterPro" id="IPR038488">
    <property type="entry name" value="Integrase_DNA-bd_sf"/>
</dbReference>
<dbReference type="Gene3D" id="3.30.160.390">
    <property type="entry name" value="Integrase, DNA-binding domain"/>
    <property type="match status" value="1"/>
</dbReference>
<dbReference type="InterPro" id="IPR044068">
    <property type="entry name" value="CB"/>
</dbReference>
<dbReference type="EMBL" id="CP050253">
    <property type="protein sequence ID" value="QIQ22489.1"/>
    <property type="molecule type" value="Genomic_DNA"/>
</dbReference>
<feature type="domain" description="Tyr recombinase" evidence="6">
    <location>
        <begin position="220"/>
        <end position="409"/>
    </location>
</feature>
<sequence length="433" mass="49816">MLTLNAAKAAKPKKKEYSIKDGLGLFLSVLPSGGKYWAFRFSWQGKQQRISLGVFPDVDIKTARERRDACRELIITGLDPRLPRRKGIEDDTETVKSVTFAEYAENWKTFKLLKLAKKRGNIQSKGLKQKPERQSTKIQIERYLRLDFLPSLGEIPIKDIKRQDILSVLRKIEKRGSLSIVKKCMTWLNEIFRFAIAEGLIEMNPASDLDILLLEHGPAKNNPHLAKEELPKFLYDLRNYKGEYQTMLGLRLLLLTGVRTGELRFAFPEEFDLDKKLWLVPPETVKQLQRKVFATKEKIPAYIVPLSEQAVEVVKELLSLCRPGQKYLLSHRTEPMQSISENTLNHGLHRMGYKDKLTGHGIRATISTALHEMNFPSSWIDAQLSHSDKNTTRLVYNHAQYVEDRRGMMQTWADTLDELEKSYVPVVLDKLVA</sequence>
<dbReference type="KEGG" id="orb:IPMB12_10755"/>
<dbReference type="PROSITE" id="PS51900">
    <property type="entry name" value="CB"/>
    <property type="match status" value="1"/>
</dbReference>
<accession>A0A6G9IFA4</accession>
<evidence type="ECO:0000259" key="6">
    <source>
        <dbReference type="PROSITE" id="PS51898"/>
    </source>
</evidence>
<evidence type="ECO:0000256" key="5">
    <source>
        <dbReference type="PROSITE-ProRule" id="PRU01248"/>
    </source>
</evidence>
<dbReference type="Pfam" id="PF22022">
    <property type="entry name" value="Phage_int_M"/>
    <property type="match status" value="1"/>
</dbReference>
<dbReference type="InterPro" id="IPR053876">
    <property type="entry name" value="Phage_int_M"/>
</dbReference>
<dbReference type="GO" id="GO:0015074">
    <property type="term" value="P:DNA integration"/>
    <property type="evidence" value="ECO:0007669"/>
    <property type="project" value="UniProtKB-KW"/>
</dbReference>
<evidence type="ECO:0000259" key="7">
    <source>
        <dbReference type="PROSITE" id="PS51900"/>
    </source>
</evidence>
<dbReference type="PANTHER" id="PTHR30629:SF2">
    <property type="entry name" value="PROPHAGE INTEGRASE INTS-RELATED"/>
    <property type="match status" value="1"/>
</dbReference>
<dbReference type="GO" id="GO:0006310">
    <property type="term" value="P:DNA recombination"/>
    <property type="evidence" value="ECO:0007669"/>
    <property type="project" value="UniProtKB-KW"/>
</dbReference>
<dbReference type="InterPro" id="IPR025166">
    <property type="entry name" value="Integrase_DNA_bind_dom"/>
</dbReference>
<keyword evidence="4" id="KW-0233">DNA recombination</keyword>
<evidence type="ECO:0000256" key="2">
    <source>
        <dbReference type="ARBA" id="ARBA00022908"/>
    </source>
</evidence>
<reference evidence="8 9" key="1">
    <citation type="submission" date="2020-03" db="EMBL/GenBank/DDBJ databases">
        <title>Complete genome sequence of Orbus sp. IPMB12 (BCRC 80908).</title>
        <authorList>
            <person name="Lo W.-S."/>
            <person name="Chang T.-H."/>
            <person name="Kuo C.-H."/>
        </authorList>
    </citation>
    <scope>NUCLEOTIDE SEQUENCE [LARGE SCALE GENOMIC DNA]</scope>
    <source>
        <strain evidence="8 9">IPMB12</strain>
    </source>
</reference>
<keyword evidence="2" id="KW-0229">DNA integration</keyword>
<dbReference type="AlphaFoldDB" id="A0A6G9IFA4"/>
<gene>
    <name evidence="8" type="ORF">IPMB12_10755</name>
</gene>
<dbReference type="InterPro" id="IPR002104">
    <property type="entry name" value="Integrase_catalytic"/>
</dbReference>
<dbReference type="Proteomes" id="UP000501168">
    <property type="component" value="Chromosome"/>
</dbReference>
<dbReference type="CDD" id="cd00801">
    <property type="entry name" value="INT_P4_C"/>
    <property type="match status" value="1"/>
</dbReference>
<feature type="domain" description="Core-binding (CB)" evidence="7">
    <location>
        <begin position="98"/>
        <end position="196"/>
    </location>
</feature>
<name>A0A6G9IFA4_9GAMM</name>
<evidence type="ECO:0000256" key="4">
    <source>
        <dbReference type="ARBA" id="ARBA00023172"/>
    </source>
</evidence>
<dbReference type="PANTHER" id="PTHR30629">
    <property type="entry name" value="PROPHAGE INTEGRASE"/>
    <property type="match status" value="1"/>
</dbReference>
<evidence type="ECO:0000313" key="8">
    <source>
        <dbReference type="EMBL" id="QIQ22489.1"/>
    </source>
</evidence>
<dbReference type="Gene3D" id="1.10.150.130">
    <property type="match status" value="1"/>
</dbReference>
<keyword evidence="3 5" id="KW-0238">DNA-binding</keyword>
<dbReference type="GO" id="GO:0003677">
    <property type="term" value="F:DNA binding"/>
    <property type="evidence" value="ECO:0007669"/>
    <property type="project" value="UniProtKB-UniRule"/>
</dbReference>
<dbReference type="InterPro" id="IPR010998">
    <property type="entry name" value="Integrase_recombinase_N"/>
</dbReference>
<dbReference type="Pfam" id="PF13356">
    <property type="entry name" value="Arm-DNA-bind_3"/>
    <property type="match status" value="1"/>
</dbReference>
<dbReference type="InParanoid" id="A0A6G9IFA4"/>
<dbReference type="PROSITE" id="PS51898">
    <property type="entry name" value="TYR_RECOMBINASE"/>
    <property type="match status" value="1"/>
</dbReference>
<comment type="similarity">
    <text evidence="1">Belongs to the 'phage' integrase family.</text>
</comment>
<dbReference type="InterPro" id="IPR011010">
    <property type="entry name" value="DNA_brk_join_enz"/>
</dbReference>
<dbReference type="FunCoup" id="A0A6G9IFA4">
    <property type="interactions" value="49"/>
</dbReference>
<protein>
    <submittedName>
        <fullName evidence="8">Tyrosine-type recombinase/integrase</fullName>
    </submittedName>
</protein>
<proteinExistence type="inferred from homology"/>
<keyword evidence="9" id="KW-1185">Reference proteome</keyword>
<evidence type="ECO:0000313" key="9">
    <source>
        <dbReference type="Proteomes" id="UP000501168"/>
    </source>
</evidence>
<dbReference type="Gene3D" id="1.10.443.10">
    <property type="entry name" value="Intergrase catalytic core"/>
    <property type="match status" value="1"/>
</dbReference>
<dbReference type="SUPFAM" id="SSF56349">
    <property type="entry name" value="DNA breaking-rejoining enzymes"/>
    <property type="match status" value="1"/>
</dbReference>
<evidence type="ECO:0000256" key="3">
    <source>
        <dbReference type="ARBA" id="ARBA00023125"/>
    </source>
</evidence>
<evidence type="ECO:0000256" key="1">
    <source>
        <dbReference type="ARBA" id="ARBA00008857"/>
    </source>
</evidence>